<evidence type="ECO:0000313" key="11">
    <source>
        <dbReference type="EMBL" id="RKR82772.1"/>
    </source>
</evidence>
<evidence type="ECO:0000313" key="12">
    <source>
        <dbReference type="Proteomes" id="UP000268007"/>
    </source>
</evidence>
<evidence type="ECO:0000259" key="10">
    <source>
        <dbReference type="Pfam" id="PF00204"/>
    </source>
</evidence>
<evidence type="ECO:0000256" key="1">
    <source>
        <dbReference type="ARBA" id="ARBA00000185"/>
    </source>
</evidence>
<dbReference type="GO" id="GO:0003677">
    <property type="term" value="F:DNA binding"/>
    <property type="evidence" value="ECO:0007669"/>
    <property type="project" value="UniProtKB-KW"/>
</dbReference>
<dbReference type="EMBL" id="RBKU01000001">
    <property type="protein sequence ID" value="RKR82772.1"/>
    <property type="molecule type" value="Genomic_DNA"/>
</dbReference>
<dbReference type="OrthoDB" id="629252at2"/>
<evidence type="ECO:0000256" key="7">
    <source>
        <dbReference type="ARBA" id="ARBA00023125"/>
    </source>
</evidence>
<dbReference type="Gene3D" id="3.30.230.10">
    <property type="match status" value="1"/>
</dbReference>
<keyword evidence="12" id="KW-1185">Reference proteome</keyword>
<evidence type="ECO:0000256" key="9">
    <source>
        <dbReference type="SAM" id="Phobius"/>
    </source>
</evidence>
<keyword evidence="9" id="KW-0812">Transmembrane</keyword>
<accession>A0A495J232</accession>
<keyword evidence="7" id="KW-0238">DNA-binding</keyword>
<organism evidence="11 12">
    <name type="scientific">Mucilaginibacter gracilis</name>
    <dbReference type="NCBI Taxonomy" id="423350"/>
    <lineage>
        <taxon>Bacteria</taxon>
        <taxon>Pseudomonadati</taxon>
        <taxon>Bacteroidota</taxon>
        <taxon>Sphingobacteriia</taxon>
        <taxon>Sphingobacteriales</taxon>
        <taxon>Sphingobacteriaceae</taxon>
        <taxon>Mucilaginibacter</taxon>
    </lineage>
</organism>
<dbReference type="SUPFAM" id="SSF54211">
    <property type="entry name" value="Ribosomal protein S5 domain 2-like"/>
    <property type="match status" value="1"/>
</dbReference>
<proteinExistence type="inferred from homology"/>
<comment type="catalytic activity">
    <reaction evidence="1">
        <text>ATP-dependent breakage, passage and rejoining of double-stranded DNA.</text>
        <dbReference type="EC" id="5.6.2.2"/>
    </reaction>
</comment>
<gene>
    <name evidence="11" type="ORF">BDD43_2958</name>
</gene>
<dbReference type="PANTHER" id="PTHR45866">
    <property type="entry name" value="DNA GYRASE/TOPOISOMERASE SUBUNIT B"/>
    <property type="match status" value="1"/>
</dbReference>
<dbReference type="Proteomes" id="UP000268007">
    <property type="component" value="Unassembled WGS sequence"/>
</dbReference>
<evidence type="ECO:0000256" key="8">
    <source>
        <dbReference type="ARBA" id="ARBA00023235"/>
    </source>
</evidence>
<keyword evidence="9" id="KW-1133">Transmembrane helix</keyword>
<dbReference type="GO" id="GO:0006265">
    <property type="term" value="P:DNA topological change"/>
    <property type="evidence" value="ECO:0007669"/>
    <property type="project" value="InterPro"/>
</dbReference>
<keyword evidence="8 11" id="KW-0413">Isomerase</keyword>
<dbReference type="RefSeq" id="WP_121198343.1">
    <property type="nucleotide sequence ID" value="NZ_RBKU01000001.1"/>
</dbReference>
<keyword evidence="4" id="KW-0547">Nucleotide-binding</keyword>
<dbReference type="PANTHER" id="PTHR45866:SF1">
    <property type="entry name" value="DNA GYRASE SUBUNIT B, MITOCHONDRIAL"/>
    <property type="match status" value="1"/>
</dbReference>
<comment type="caution">
    <text evidence="11">The sequence shown here is derived from an EMBL/GenBank/DDBJ whole genome shotgun (WGS) entry which is preliminary data.</text>
</comment>
<evidence type="ECO:0000256" key="6">
    <source>
        <dbReference type="ARBA" id="ARBA00023029"/>
    </source>
</evidence>
<reference evidence="11 12" key="1">
    <citation type="submission" date="2018-10" db="EMBL/GenBank/DDBJ databases">
        <title>Genomic Encyclopedia of Archaeal and Bacterial Type Strains, Phase II (KMG-II): from individual species to whole genera.</title>
        <authorList>
            <person name="Goeker M."/>
        </authorList>
    </citation>
    <scope>NUCLEOTIDE SEQUENCE [LARGE SCALE GENOMIC DNA]</scope>
    <source>
        <strain evidence="11 12">DSM 18602</strain>
    </source>
</reference>
<dbReference type="InterPro" id="IPR020568">
    <property type="entry name" value="Ribosomal_Su5_D2-typ_SF"/>
</dbReference>
<name>A0A495J232_9SPHI</name>
<keyword evidence="6" id="KW-0799">Topoisomerase</keyword>
<dbReference type="EC" id="5.6.2.2" evidence="3"/>
<keyword evidence="5" id="KW-0067">ATP-binding</keyword>
<evidence type="ECO:0000256" key="2">
    <source>
        <dbReference type="ARBA" id="ARBA00010708"/>
    </source>
</evidence>
<dbReference type="Pfam" id="PF00204">
    <property type="entry name" value="DNA_gyraseB"/>
    <property type="match status" value="1"/>
</dbReference>
<dbReference type="InterPro" id="IPR013506">
    <property type="entry name" value="Topo_IIA_bsu_dom2"/>
</dbReference>
<evidence type="ECO:0000256" key="3">
    <source>
        <dbReference type="ARBA" id="ARBA00012895"/>
    </source>
</evidence>
<dbReference type="GO" id="GO:0003918">
    <property type="term" value="F:DNA topoisomerase type II (double strand cut, ATP-hydrolyzing) activity"/>
    <property type="evidence" value="ECO:0007669"/>
    <property type="project" value="UniProtKB-EC"/>
</dbReference>
<dbReference type="GO" id="GO:0005524">
    <property type="term" value="F:ATP binding"/>
    <property type="evidence" value="ECO:0007669"/>
    <property type="project" value="UniProtKB-KW"/>
</dbReference>
<feature type="transmembrane region" description="Helical" evidence="9">
    <location>
        <begin position="43"/>
        <end position="61"/>
    </location>
</feature>
<evidence type="ECO:0000256" key="4">
    <source>
        <dbReference type="ARBA" id="ARBA00022741"/>
    </source>
</evidence>
<feature type="domain" description="DNA topoisomerase type IIA subunit B" evidence="10">
    <location>
        <begin position="190"/>
        <end position="311"/>
    </location>
</feature>
<dbReference type="AlphaFoldDB" id="A0A495J232"/>
<sequence length="324" mass="37323">MDQRQKTFERSVRERPHMYLGNDGVIGLFAGLITDYIELYNTSNIFFTITILGANIFSFNIQLKERLVMPKETSRVSANAIFFVQVLKVISKKLEVQNGVMNQTEFNFNLDSDINLDLTADYQKLCEEISLLAMLNTQIEIFVKDLRLNYTSQNYYNFPQGIFYWFDRLNNEASGKPRFKVTFEGMAQGFHYRIGLAYRTDWYPSPVILSFANNITTTRGGDLVDGVLSGLMSASRQFLKDNGSTTFNIKRKKLYNGLILVCAVKGKDLTYNGSFKEILVSKEVKAQAKEIVKKLITDLFWQNKDVAESFLFRFDKQQIPSDIY</sequence>
<protein>
    <recommendedName>
        <fullName evidence="3">DNA topoisomerase (ATP-hydrolyzing)</fullName>
        <ecNumber evidence="3">5.6.2.2</ecNumber>
    </recommendedName>
</protein>
<evidence type="ECO:0000256" key="5">
    <source>
        <dbReference type="ARBA" id="ARBA00022840"/>
    </source>
</evidence>
<dbReference type="InterPro" id="IPR014721">
    <property type="entry name" value="Ribsml_uS5_D2-typ_fold_subgr"/>
</dbReference>
<comment type="similarity">
    <text evidence="2">Belongs to the type II topoisomerase GyrB family.</text>
</comment>
<keyword evidence="9" id="KW-0472">Membrane</keyword>